<dbReference type="PROSITE" id="PS50865">
    <property type="entry name" value="ZF_MYND_2"/>
    <property type="match status" value="1"/>
</dbReference>
<accession>A0ABM0GMX1</accession>
<keyword evidence="1" id="KW-0479">Metal-binding</keyword>
<name>A0ABM0GMX1_SACKO</name>
<sequence length="1129" mass="124323">MPSKLEYYVFPRLKTAKREVDDGFKSYKSGASFSGHLQEGIIKAGHGVFVWPNGDRYKGDFVDNVRTGTGVQDWADGSKYDGKFERDMRHGDGKMEWIDGEGYNGGYFKDKRHGVGTYTWPDGTTYTGTFYCDKKEGYGTFTLSTGERFEGLYRNDERDGPGIQTYQDGSQDVGLWHRERLVKLCRATEDAFTMKDHPEFDYNSEEHIKQIYVTQELNKKKPNCIGDEFAINDLRQELKKINEMSDFTSFQPSSGDSIDMNTLTYDKREYDQVFFNDNCDDEEENCVITALNNTPSFMNIQTHMYKHRRRQSSMSFDVQKLLVGDRSGFAVEGPIEIASEKFIKAAGKGDLKTVYNLLTNGDVDVDVADQCGNTALLAAAVNMNNDVINCLLDHGADVNKLNDEGISALAACHVFFYPISSFRHNTAETYLNKVAEDNDVTEMPEDDKVDDALKESAKKKEEIKSDEKENELDLQSVVVDDTEVEDFESNISLRNLEIEVTEQLLERTATALSTNKRVISARMSIDLGLARTMAVNKADHVNMESTIRLLLRRGADPNASCVPMAVVFFAIKAADVEAVQVLLEKGAATTFRLSEEKGGLTPLNIASAIPGDEGVQITKLLLEAGADPNSRAQEEDIPEDDDISPSSMGMRVKSGLDDSVSLLSMELEERGDNIGGRTALHIACQRDDNHKLAQQVVRLLLEHGANPNVLCKGQSPLSLAIGSGNDLAIDELLCHGANPSLPLGHGVGSALCASSNTAFEHRRTPEQRIALIDKLIEAGANILAPIAVGSKRSLGTAVDYAYWMFNQDRRIAHMPYHALTHSERDTYNARRKLLAHMGDLLREAAVNREQRRLEQEEYDGRRSTSPSPNFVYTGAGAKVPESVMKPKSRKSRRLTSGEDGRRLTSGEDGKQVVFHSIAKDSHGQEYPLLDRNDDIYVRKPLFKYCYECGRSIGVRLSACTRCKEVYYCSKACKLKAWNARHKEECVRIGGRSRSPSPSGKSRGAPGRIDSPTPTTNASTQSKVTVDSLMGNATVYSLGSKAKKGVNKGNVGGKQGGKGSGGQYRGGKGPGGQYMGGKGPGGQYMGSKLGGKGPGGQYIGTRNKGGDKNVNKGMEDNLSGYDGPENYSFN</sequence>
<dbReference type="Proteomes" id="UP000694865">
    <property type="component" value="Unplaced"/>
</dbReference>
<keyword evidence="9" id="KW-1185">Reference proteome</keyword>
<keyword evidence="3 6" id="KW-0863">Zinc-finger</keyword>
<evidence type="ECO:0000256" key="3">
    <source>
        <dbReference type="ARBA" id="ARBA00022771"/>
    </source>
</evidence>
<evidence type="ECO:0000313" key="9">
    <source>
        <dbReference type="Proteomes" id="UP000694865"/>
    </source>
</evidence>
<dbReference type="RefSeq" id="XP_002733450.1">
    <property type="nucleotide sequence ID" value="XM_002733404.2"/>
</dbReference>
<organism evidence="9 10">
    <name type="scientific">Saccoglossus kowalevskii</name>
    <name type="common">Acorn worm</name>
    <dbReference type="NCBI Taxonomy" id="10224"/>
    <lineage>
        <taxon>Eukaryota</taxon>
        <taxon>Metazoa</taxon>
        <taxon>Hemichordata</taxon>
        <taxon>Enteropneusta</taxon>
        <taxon>Harrimaniidae</taxon>
        <taxon>Saccoglossus</taxon>
    </lineage>
</organism>
<dbReference type="InterPro" id="IPR003409">
    <property type="entry name" value="MORN"/>
</dbReference>
<dbReference type="PANTHER" id="PTHR15897:SF2">
    <property type="entry name" value="ANKYRIN REPEAT AND MYND DOMAIN-CONTAINING PROTEIN 1"/>
    <property type="match status" value="1"/>
</dbReference>
<evidence type="ECO:0000256" key="5">
    <source>
        <dbReference type="PROSITE-ProRule" id="PRU00023"/>
    </source>
</evidence>
<evidence type="ECO:0000256" key="1">
    <source>
        <dbReference type="ARBA" id="ARBA00022723"/>
    </source>
</evidence>
<feature type="region of interest" description="Disordered" evidence="7">
    <location>
        <begin position="986"/>
        <end position="1023"/>
    </location>
</feature>
<dbReference type="SMART" id="SM00248">
    <property type="entry name" value="ANK"/>
    <property type="match status" value="5"/>
</dbReference>
<feature type="repeat" description="ANK" evidence="5">
    <location>
        <begin position="371"/>
        <end position="403"/>
    </location>
</feature>
<dbReference type="PROSITE" id="PS01360">
    <property type="entry name" value="ZF_MYND_1"/>
    <property type="match status" value="1"/>
</dbReference>
<dbReference type="Pfam" id="PF01753">
    <property type="entry name" value="zf-MYND"/>
    <property type="match status" value="1"/>
</dbReference>
<dbReference type="SMART" id="SM00698">
    <property type="entry name" value="MORN"/>
    <property type="match status" value="5"/>
</dbReference>
<feature type="compositionally biased region" description="Basic and acidic residues" evidence="7">
    <location>
        <begin position="1103"/>
        <end position="1114"/>
    </location>
</feature>
<feature type="region of interest" description="Disordered" evidence="7">
    <location>
        <begin position="852"/>
        <end position="908"/>
    </location>
</feature>
<evidence type="ECO:0000259" key="8">
    <source>
        <dbReference type="PROSITE" id="PS50865"/>
    </source>
</evidence>
<dbReference type="PROSITE" id="PS50088">
    <property type="entry name" value="ANK_REPEAT"/>
    <property type="match status" value="3"/>
</dbReference>
<evidence type="ECO:0000256" key="4">
    <source>
        <dbReference type="ARBA" id="ARBA00022833"/>
    </source>
</evidence>
<dbReference type="InterPro" id="IPR002110">
    <property type="entry name" value="Ankyrin_rpt"/>
</dbReference>
<evidence type="ECO:0000256" key="7">
    <source>
        <dbReference type="SAM" id="MobiDB-lite"/>
    </source>
</evidence>
<reference evidence="10" key="1">
    <citation type="submission" date="2025-08" db="UniProtKB">
        <authorList>
            <consortium name="RefSeq"/>
        </authorList>
    </citation>
    <scope>IDENTIFICATION</scope>
    <source>
        <tissue evidence="10">Testes</tissue>
    </source>
</reference>
<evidence type="ECO:0000256" key="6">
    <source>
        <dbReference type="PROSITE-ProRule" id="PRU00134"/>
    </source>
</evidence>
<evidence type="ECO:0000256" key="2">
    <source>
        <dbReference type="ARBA" id="ARBA00022737"/>
    </source>
</evidence>
<proteinExistence type="predicted"/>
<feature type="repeat" description="ANK" evidence="5">
    <location>
        <begin position="675"/>
        <end position="712"/>
    </location>
</feature>
<feature type="repeat" description="ANK" evidence="5">
    <location>
        <begin position="598"/>
        <end position="633"/>
    </location>
</feature>
<evidence type="ECO:0000313" key="10">
    <source>
        <dbReference type="RefSeq" id="XP_002733450.1"/>
    </source>
</evidence>
<dbReference type="Gene3D" id="2.20.110.10">
    <property type="entry name" value="Histone H3 K4-specific methyltransferase SET7/9 N-terminal domain"/>
    <property type="match status" value="3"/>
</dbReference>
<dbReference type="SUPFAM" id="SSF144232">
    <property type="entry name" value="HIT/MYND zinc finger-like"/>
    <property type="match status" value="1"/>
</dbReference>
<dbReference type="InterPro" id="IPR036770">
    <property type="entry name" value="Ankyrin_rpt-contain_sf"/>
</dbReference>
<dbReference type="Pfam" id="PF12796">
    <property type="entry name" value="Ank_2"/>
    <property type="match status" value="3"/>
</dbReference>
<feature type="compositionally biased region" description="Basic and acidic residues" evidence="7">
    <location>
        <begin position="852"/>
        <end position="862"/>
    </location>
</feature>
<dbReference type="Pfam" id="PF02493">
    <property type="entry name" value="MORN"/>
    <property type="match status" value="6"/>
</dbReference>
<dbReference type="Gene3D" id="6.10.140.2220">
    <property type="match status" value="1"/>
</dbReference>
<dbReference type="InterPro" id="IPR002893">
    <property type="entry name" value="Znf_MYND"/>
</dbReference>
<dbReference type="GeneID" id="100375760"/>
<feature type="compositionally biased region" description="Gly residues" evidence="7">
    <location>
        <begin position="1049"/>
        <end position="1097"/>
    </location>
</feature>
<dbReference type="Gene3D" id="1.25.40.20">
    <property type="entry name" value="Ankyrin repeat-containing domain"/>
    <property type="match status" value="3"/>
</dbReference>
<keyword evidence="5" id="KW-0040">ANK repeat</keyword>
<dbReference type="PANTHER" id="PTHR15897">
    <property type="entry name" value="ANKYRIN REPEAT AND MYND DOMAIN PROTEIN 1"/>
    <property type="match status" value="1"/>
</dbReference>
<keyword evidence="4" id="KW-0862">Zinc</keyword>
<feature type="region of interest" description="Disordered" evidence="7">
    <location>
        <begin position="1043"/>
        <end position="1129"/>
    </location>
</feature>
<feature type="domain" description="MYND-type" evidence="8">
    <location>
        <begin position="945"/>
        <end position="985"/>
    </location>
</feature>
<feature type="compositionally biased region" description="Low complexity" evidence="7">
    <location>
        <begin position="987"/>
        <end position="1007"/>
    </location>
</feature>
<keyword evidence="2" id="KW-0677">Repeat</keyword>
<dbReference type="InterPro" id="IPR053064">
    <property type="entry name" value="Ankyrin-MYND_domain-protein"/>
</dbReference>
<gene>
    <name evidence="10" type="primary">LOC100375760</name>
</gene>
<protein>
    <submittedName>
        <fullName evidence="10">Ankyrin repeat and MYND domain-containing protein 1-like</fullName>
    </submittedName>
</protein>
<feature type="compositionally biased region" description="Basic and acidic residues" evidence="7">
    <location>
        <begin position="895"/>
        <end position="908"/>
    </location>
</feature>
<dbReference type="PROSITE" id="PS50297">
    <property type="entry name" value="ANK_REP_REGION"/>
    <property type="match status" value="3"/>
</dbReference>
<feature type="region of interest" description="Disordered" evidence="7">
    <location>
        <begin position="627"/>
        <end position="649"/>
    </location>
</feature>
<dbReference type="SUPFAM" id="SSF48403">
    <property type="entry name" value="Ankyrin repeat"/>
    <property type="match status" value="2"/>
</dbReference>
<feature type="compositionally biased region" description="Polar residues" evidence="7">
    <location>
        <begin position="1011"/>
        <end position="1023"/>
    </location>
</feature>
<dbReference type="SUPFAM" id="SSF82185">
    <property type="entry name" value="Histone H3 K4-specific methyltransferase SET7/9 N-terminal domain"/>
    <property type="match status" value="2"/>
</dbReference>